<evidence type="ECO:0000256" key="7">
    <source>
        <dbReference type="ARBA" id="ARBA00048062"/>
    </source>
</evidence>
<dbReference type="RefSeq" id="WP_156898464.1">
    <property type="nucleotide sequence ID" value="NZ_LT670849.1"/>
</dbReference>
<dbReference type="Gene3D" id="3.10.129.10">
    <property type="entry name" value="Hotdog Thioesterase"/>
    <property type="match status" value="1"/>
</dbReference>
<dbReference type="SUPFAM" id="SSF54637">
    <property type="entry name" value="Thioesterase/thiol ester dehydrase-isomerase"/>
    <property type="match status" value="1"/>
</dbReference>
<sequence>MFQAQDPDFRERVRASFARQQVMATLGIEIAHLEPGEVHLTMPPNPAYTQQHGFMHAGIITTALDSACGYAAFSLMPAEAAVLTVEFKTNLLAPAKGERFIFRGHVVKPGRTLTICEARALAIEGGKEKLVATMTGTLMAITGRQDIVH</sequence>
<evidence type="ECO:0000259" key="8">
    <source>
        <dbReference type="Pfam" id="PF03061"/>
    </source>
</evidence>
<dbReference type="Proteomes" id="UP000184096">
    <property type="component" value="Chromosome I"/>
</dbReference>
<evidence type="ECO:0000256" key="6">
    <source>
        <dbReference type="ARBA" id="ARBA00040062"/>
    </source>
</evidence>
<organism evidence="9 10">
    <name type="scientific">Bradyrhizobium erythrophlei</name>
    <dbReference type="NCBI Taxonomy" id="1437360"/>
    <lineage>
        <taxon>Bacteria</taxon>
        <taxon>Pseudomonadati</taxon>
        <taxon>Pseudomonadota</taxon>
        <taxon>Alphaproteobacteria</taxon>
        <taxon>Hyphomicrobiales</taxon>
        <taxon>Nitrobacteraceae</taxon>
        <taxon>Bradyrhizobium</taxon>
    </lineage>
</organism>
<evidence type="ECO:0000256" key="4">
    <source>
        <dbReference type="ARBA" id="ARBA00038381"/>
    </source>
</evidence>
<dbReference type="InterPro" id="IPR003736">
    <property type="entry name" value="PAAI_dom"/>
</dbReference>
<gene>
    <name evidence="9" type="ORF">SAMN05444170_1936</name>
</gene>
<comment type="catalytic activity">
    <reaction evidence="3">
        <text>a long-chain fatty acyl-CoA + H2O = a long-chain fatty acid + CoA + H(+)</text>
        <dbReference type="Rhea" id="RHEA:67680"/>
        <dbReference type="ChEBI" id="CHEBI:15377"/>
        <dbReference type="ChEBI" id="CHEBI:15378"/>
        <dbReference type="ChEBI" id="CHEBI:57287"/>
        <dbReference type="ChEBI" id="CHEBI:57560"/>
        <dbReference type="ChEBI" id="CHEBI:83139"/>
    </reaction>
</comment>
<dbReference type="EC" id="3.1.2.20" evidence="5"/>
<keyword evidence="1" id="KW-0378">Hydrolase</keyword>
<evidence type="ECO:0000313" key="9">
    <source>
        <dbReference type="EMBL" id="SHN71127.1"/>
    </source>
</evidence>
<proteinExistence type="inferred from homology"/>
<dbReference type="InterPro" id="IPR029069">
    <property type="entry name" value="HotDog_dom_sf"/>
</dbReference>
<evidence type="ECO:0000256" key="3">
    <source>
        <dbReference type="ARBA" id="ARBA00036002"/>
    </source>
</evidence>
<name>A0A1M7TK81_9BRAD</name>
<dbReference type="PANTHER" id="PTHR43240">
    <property type="entry name" value="1,4-DIHYDROXY-2-NAPHTHOYL-COA THIOESTERASE 1"/>
    <property type="match status" value="1"/>
</dbReference>
<evidence type="ECO:0000313" key="10">
    <source>
        <dbReference type="Proteomes" id="UP000184096"/>
    </source>
</evidence>
<protein>
    <recommendedName>
        <fullName evidence="6">Medium/long-chain acyl-CoA thioesterase YigI</fullName>
        <ecNumber evidence="5">3.1.2.20</ecNumber>
    </recommendedName>
</protein>
<dbReference type="AlphaFoldDB" id="A0A1M7TK81"/>
<comment type="catalytic activity">
    <reaction evidence="7">
        <text>a medium-chain fatty acyl-CoA + H2O = a medium-chain fatty acid + CoA + H(+)</text>
        <dbReference type="Rhea" id="RHEA:68184"/>
        <dbReference type="ChEBI" id="CHEBI:15377"/>
        <dbReference type="ChEBI" id="CHEBI:15378"/>
        <dbReference type="ChEBI" id="CHEBI:57287"/>
        <dbReference type="ChEBI" id="CHEBI:59558"/>
        <dbReference type="ChEBI" id="CHEBI:90546"/>
    </reaction>
</comment>
<dbReference type="OrthoDB" id="9806185at2"/>
<keyword evidence="10" id="KW-1185">Reference proteome</keyword>
<dbReference type="CDD" id="cd03443">
    <property type="entry name" value="PaaI_thioesterase"/>
    <property type="match status" value="1"/>
</dbReference>
<dbReference type="PANTHER" id="PTHR43240:SF20">
    <property type="entry name" value="MEDIUM_LONG-CHAIN ACYL-COA THIOESTERASE YIGI"/>
    <property type="match status" value="1"/>
</dbReference>
<evidence type="ECO:0000256" key="1">
    <source>
        <dbReference type="ARBA" id="ARBA00022801"/>
    </source>
</evidence>
<evidence type="ECO:0000256" key="2">
    <source>
        <dbReference type="ARBA" id="ARBA00035880"/>
    </source>
</evidence>
<dbReference type="EMBL" id="LT670849">
    <property type="protein sequence ID" value="SHN71127.1"/>
    <property type="molecule type" value="Genomic_DNA"/>
</dbReference>
<comment type="similarity">
    <text evidence="4">Belongs to the YigI thioesterase family.</text>
</comment>
<comment type="catalytic activity">
    <reaction evidence="2">
        <text>a fatty acyl-CoA + H2O = a fatty acid + CoA + H(+)</text>
        <dbReference type="Rhea" id="RHEA:16781"/>
        <dbReference type="ChEBI" id="CHEBI:15377"/>
        <dbReference type="ChEBI" id="CHEBI:15378"/>
        <dbReference type="ChEBI" id="CHEBI:28868"/>
        <dbReference type="ChEBI" id="CHEBI:57287"/>
        <dbReference type="ChEBI" id="CHEBI:77636"/>
        <dbReference type="EC" id="3.1.2.20"/>
    </reaction>
</comment>
<dbReference type="Pfam" id="PF03061">
    <property type="entry name" value="4HBT"/>
    <property type="match status" value="1"/>
</dbReference>
<accession>A0A1M7TK81</accession>
<feature type="domain" description="Thioesterase" evidence="8">
    <location>
        <begin position="52"/>
        <end position="126"/>
    </location>
</feature>
<dbReference type="GO" id="GO:0047617">
    <property type="term" value="F:fatty acyl-CoA hydrolase activity"/>
    <property type="evidence" value="ECO:0007669"/>
    <property type="project" value="UniProtKB-EC"/>
</dbReference>
<evidence type="ECO:0000256" key="5">
    <source>
        <dbReference type="ARBA" id="ARBA00038894"/>
    </source>
</evidence>
<dbReference type="NCBIfam" id="TIGR00369">
    <property type="entry name" value="unchar_dom_1"/>
    <property type="match status" value="1"/>
</dbReference>
<reference evidence="10" key="1">
    <citation type="submission" date="2016-11" db="EMBL/GenBank/DDBJ databases">
        <authorList>
            <person name="Varghese N."/>
            <person name="Submissions S."/>
        </authorList>
    </citation>
    <scope>NUCLEOTIDE SEQUENCE [LARGE SCALE GENOMIC DNA]</scope>
    <source>
        <strain evidence="10">GAS401</strain>
    </source>
</reference>
<dbReference type="InterPro" id="IPR006683">
    <property type="entry name" value="Thioestr_dom"/>
</dbReference>